<organism evidence="3 4">
    <name type="scientific">Salinihabitans flavidus</name>
    <dbReference type="NCBI Taxonomy" id="569882"/>
    <lineage>
        <taxon>Bacteria</taxon>
        <taxon>Pseudomonadati</taxon>
        <taxon>Pseudomonadota</taxon>
        <taxon>Alphaproteobacteria</taxon>
        <taxon>Rhodobacterales</taxon>
        <taxon>Roseobacteraceae</taxon>
        <taxon>Salinihabitans</taxon>
    </lineage>
</organism>
<name>A0A1H8MGY6_9RHOB</name>
<keyword evidence="2" id="KW-0732">Signal</keyword>
<dbReference type="Proteomes" id="UP000198893">
    <property type="component" value="Unassembled WGS sequence"/>
</dbReference>
<dbReference type="STRING" id="569882.SAMN04490248_10277"/>
<evidence type="ECO:0000313" key="3">
    <source>
        <dbReference type="EMBL" id="SEO16550.1"/>
    </source>
</evidence>
<reference evidence="3 4" key="1">
    <citation type="submission" date="2016-10" db="EMBL/GenBank/DDBJ databases">
        <authorList>
            <person name="de Groot N.N."/>
        </authorList>
    </citation>
    <scope>NUCLEOTIDE SEQUENCE [LARGE SCALE GENOMIC DNA]</scope>
    <source>
        <strain evidence="3 4">DSM 27842</strain>
    </source>
</reference>
<dbReference type="Gene3D" id="2.40.160.90">
    <property type="match status" value="1"/>
</dbReference>
<feature type="compositionally biased region" description="Acidic residues" evidence="1">
    <location>
        <begin position="25"/>
        <end position="41"/>
    </location>
</feature>
<evidence type="ECO:0000256" key="1">
    <source>
        <dbReference type="SAM" id="MobiDB-lite"/>
    </source>
</evidence>
<dbReference type="PROSITE" id="PS51257">
    <property type="entry name" value="PROKAR_LIPOPROTEIN"/>
    <property type="match status" value="1"/>
</dbReference>
<dbReference type="EMBL" id="FODS01000002">
    <property type="protein sequence ID" value="SEO16550.1"/>
    <property type="molecule type" value="Genomic_DNA"/>
</dbReference>
<protein>
    <recommendedName>
        <fullName evidence="5">Transferrin-binding protein B C-lobe/N-lobe beta barrel domain-containing protein</fullName>
    </recommendedName>
</protein>
<dbReference type="RefSeq" id="WP_139196107.1">
    <property type="nucleotide sequence ID" value="NZ_FODS01000002.1"/>
</dbReference>
<feature type="chain" id="PRO_5011434557" description="Transferrin-binding protein B C-lobe/N-lobe beta barrel domain-containing protein" evidence="2">
    <location>
        <begin position="20"/>
        <end position="342"/>
    </location>
</feature>
<gene>
    <name evidence="3" type="ORF">SAMN04490248_10277</name>
</gene>
<sequence length="342" mass="36019">MIRIAAMLLALGLLSACLGGGTNPFDDETETEEEQSEEEENVGIFGDDLPPGTTSPSPETGITRYEENDGDGSGMVETVTYNNENGEDTFTVDNLAFDGDDAYSRDDQVGTLNSFAVYENAGTVTDPVSGKPINQLSHKALYRVGPSGETKVAIVRTGAYADYGFGGFIYQRSGDVTLPTSGQATYSGDYAALRDFEGVGGMEYAEGDMTVSIDFDDFNNGAGVVGQVANRTIYDTAGNDITADVLTALSSETGTTYTALPSLNFVVSGSGNVDANGEMMGELNSRVINASSGSEIWESGNYYAILSGENAGEIAGVLVITSDDPRFENVTTRETGGFILAR</sequence>
<proteinExistence type="predicted"/>
<keyword evidence="4" id="KW-1185">Reference proteome</keyword>
<evidence type="ECO:0008006" key="5">
    <source>
        <dbReference type="Google" id="ProtNLM"/>
    </source>
</evidence>
<feature type="signal peptide" evidence="2">
    <location>
        <begin position="1"/>
        <end position="19"/>
    </location>
</feature>
<evidence type="ECO:0000256" key="2">
    <source>
        <dbReference type="SAM" id="SignalP"/>
    </source>
</evidence>
<accession>A0A1H8MGY6</accession>
<feature type="region of interest" description="Disordered" evidence="1">
    <location>
        <begin position="22"/>
        <end position="75"/>
    </location>
</feature>
<evidence type="ECO:0000313" key="4">
    <source>
        <dbReference type="Proteomes" id="UP000198893"/>
    </source>
</evidence>
<dbReference type="AlphaFoldDB" id="A0A1H8MGY6"/>
<feature type="compositionally biased region" description="Low complexity" evidence="1">
    <location>
        <begin position="50"/>
        <end position="63"/>
    </location>
</feature>
<dbReference type="OrthoDB" id="7739218at2"/>